<dbReference type="PROSITE" id="PS50297">
    <property type="entry name" value="ANK_REP_REGION"/>
    <property type="match status" value="1"/>
</dbReference>
<dbReference type="AlphaFoldDB" id="A0A318ZL13"/>
<dbReference type="InterPro" id="IPR050745">
    <property type="entry name" value="Multifunctional_regulatory"/>
</dbReference>
<dbReference type="Gene3D" id="1.25.40.20">
    <property type="entry name" value="Ankyrin repeat-containing domain"/>
    <property type="match status" value="1"/>
</dbReference>
<name>A0A318ZL13_9EURO</name>
<dbReference type="PANTHER" id="PTHR24189">
    <property type="entry name" value="MYOTROPHIN"/>
    <property type="match status" value="1"/>
</dbReference>
<evidence type="ECO:0000313" key="7">
    <source>
        <dbReference type="Proteomes" id="UP000248349"/>
    </source>
</evidence>
<evidence type="ECO:0000313" key="6">
    <source>
        <dbReference type="EMBL" id="PYH47094.1"/>
    </source>
</evidence>
<protein>
    <submittedName>
        <fullName evidence="6">Ankyrin</fullName>
    </submittedName>
</protein>
<dbReference type="PROSITE" id="PS50088">
    <property type="entry name" value="ANK_REPEAT"/>
    <property type="match status" value="2"/>
</dbReference>
<organism evidence="6 7">
    <name type="scientific">Aspergillus saccharolyticus JOP 1030-1</name>
    <dbReference type="NCBI Taxonomy" id="1450539"/>
    <lineage>
        <taxon>Eukaryota</taxon>
        <taxon>Fungi</taxon>
        <taxon>Dikarya</taxon>
        <taxon>Ascomycota</taxon>
        <taxon>Pezizomycotina</taxon>
        <taxon>Eurotiomycetes</taxon>
        <taxon>Eurotiomycetidae</taxon>
        <taxon>Eurotiales</taxon>
        <taxon>Aspergillaceae</taxon>
        <taxon>Aspergillus</taxon>
        <taxon>Aspergillus subgen. Circumdati</taxon>
    </lineage>
</organism>
<feature type="repeat" description="ANK" evidence="3">
    <location>
        <begin position="122"/>
        <end position="154"/>
    </location>
</feature>
<sequence>MEALQMQAACHLAKLLLECLILCTDGKLQSMSRLARTCRRFYGMLSEELDRQARKRAGETTRVICMGAGLDPYAITLTSESKKARATYYAQPFYDAVRLGDYASVRAFLKAGASADFSLGSKGGPMLYVASLYGHLDMVRLLLEHGASPNVDFRLTNSTPCLAYRQWYPAKMYYHELEKHRHPYSDWSPREPRRGWIFENNLLCQAIRHGDPNVVHLLLEYGANPNAVEYRGYRDAGPAEMQPWHKDKLDMLTAVDITSGFLYHPLDFAKECIPVLHQCYRIQKKYTRIIEMLFVHGAMLSSWYVLDTLCFLPDTDVMRRCLRQAIRNGTDVVTVALGPNHNYTENLANTLRWAPRENLELLFDLVPDLATAEPRQHRSLDLQPSSKWSDDDFEDESAYARNEHPADQPLSWPTLFDLVLRTNRQEVALSLIRRGCRLSPDRQLNEAARKEWLEVVELLLPLVVEEVWCSSLLGSDVIKLAKQRIEARSPKSSQDECAWDCACEGPDWQADVIFEISESESE</sequence>
<dbReference type="InterPro" id="IPR002110">
    <property type="entry name" value="Ankyrin_rpt"/>
</dbReference>
<evidence type="ECO:0000256" key="3">
    <source>
        <dbReference type="PROSITE-ProRule" id="PRU00023"/>
    </source>
</evidence>
<feature type="repeat" description="ANK" evidence="3">
    <location>
        <begin position="198"/>
        <end position="230"/>
    </location>
</feature>
<evidence type="ECO:0000256" key="1">
    <source>
        <dbReference type="ARBA" id="ARBA00022737"/>
    </source>
</evidence>
<dbReference type="PANTHER" id="PTHR24189:SF50">
    <property type="entry name" value="ANKYRIN REPEAT AND SOCS BOX PROTEIN 2"/>
    <property type="match status" value="1"/>
</dbReference>
<keyword evidence="2 3" id="KW-0040">ANK repeat</keyword>
<keyword evidence="1" id="KW-0677">Repeat</keyword>
<dbReference type="OrthoDB" id="4160321at2759"/>
<evidence type="ECO:0000256" key="4">
    <source>
        <dbReference type="SAM" id="MobiDB-lite"/>
    </source>
</evidence>
<gene>
    <name evidence="6" type="ORF">BP01DRAFT_411144</name>
</gene>
<keyword evidence="5" id="KW-0732">Signal</keyword>
<dbReference type="Pfam" id="PF00023">
    <property type="entry name" value="Ank"/>
    <property type="match status" value="2"/>
</dbReference>
<dbReference type="GeneID" id="37080133"/>
<reference evidence="6 7" key="1">
    <citation type="submission" date="2016-12" db="EMBL/GenBank/DDBJ databases">
        <title>The genomes of Aspergillus section Nigri reveals drivers in fungal speciation.</title>
        <authorList>
            <consortium name="DOE Joint Genome Institute"/>
            <person name="Vesth T.C."/>
            <person name="Nybo J."/>
            <person name="Theobald S."/>
            <person name="Brandl J."/>
            <person name="Frisvad J.C."/>
            <person name="Nielsen K.F."/>
            <person name="Lyhne E.K."/>
            <person name="Kogle M.E."/>
            <person name="Kuo A."/>
            <person name="Riley R."/>
            <person name="Clum A."/>
            <person name="Nolan M."/>
            <person name="Lipzen A."/>
            <person name="Salamov A."/>
            <person name="Henrissat B."/>
            <person name="Wiebenga A."/>
            <person name="De Vries R.P."/>
            <person name="Grigoriev I.V."/>
            <person name="Mortensen U.H."/>
            <person name="Andersen M.R."/>
            <person name="Baker S.E."/>
        </authorList>
    </citation>
    <scope>NUCLEOTIDE SEQUENCE [LARGE SCALE GENOMIC DNA]</scope>
    <source>
        <strain evidence="6 7">JOP 1030-1</strain>
    </source>
</reference>
<dbReference type="EMBL" id="KZ821225">
    <property type="protein sequence ID" value="PYH47094.1"/>
    <property type="molecule type" value="Genomic_DNA"/>
</dbReference>
<dbReference type="SUPFAM" id="SSF48403">
    <property type="entry name" value="Ankyrin repeat"/>
    <property type="match status" value="1"/>
</dbReference>
<dbReference type="STRING" id="1450539.A0A318ZL13"/>
<dbReference type="Proteomes" id="UP000248349">
    <property type="component" value="Unassembled WGS sequence"/>
</dbReference>
<feature type="signal peptide" evidence="5">
    <location>
        <begin position="1"/>
        <end position="26"/>
    </location>
</feature>
<feature type="chain" id="PRO_5016259340" evidence="5">
    <location>
        <begin position="27"/>
        <end position="522"/>
    </location>
</feature>
<dbReference type="InterPro" id="IPR036770">
    <property type="entry name" value="Ankyrin_rpt-contain_sf"/>
</dbReference>
<dbReference type="SMART" id="SM00248">
    <property type="entry name" value="ANK"/>
    <property type="match status" value="3"/>
</dbReference>
<feature type="region of interest" description="Disordered" evidence="4">
    <location>
        <begin position="376"/>
        <end position="406"/>
    </location>
</feature>
<dbReference type="RefSeq" id="XP_025433076.1">
    <property type="nucleotide sequence ID" value="XM_025578904.1"/>
</dbReference>
<keyword evidence="7" id="KW-1185">Reference proteome</keyword>
<evidence type="ECO:0000256" key="2">
    <source>
        <dbReference type="ARBA" id="ARBA00023043"/>
    </source>
</evidence>
<evidence type="ECO:0000256" key="5">
    <source>
        <dbReference type="SAM" id="SignalP"/>
    </source>
</evidence>
<accession>A0A318ZL13</accession>
<proteinExistence type="predicted"/>